<dbReference type="Proteomes" id="UP000646548">
    <property type="component" value="Unassembled WGS sequence"/>
</dbReference>
<dbReference type="EMBL" id="WKFB01000437">
    <property type="protein sequence ID" value="KAF6723160.1"/>
    <property type="molecule type" value="Genomic_DNA"/>
</dbReference>
<feature type="region of interest" description="Disordered" evidence="1">
    <location>
        <begin position="84"/>
        <end position="110"/>
    </location>
</feature>
<evidence type="ECO:0000256" key="1">
    <source>
        <dbReference type="SAM" id="MobiDB-lite"/>
    </source>
</evidence>
<proteinExistence type="predicted"/>
<sequence>MRGCGAPFSSRKTDVVQTGRPHRTGSRTVKCRVLRWVQSVRGEERRGRMEGEELGAVKWREERRGEGEVLVMEAVLSSLCSPSPSIPLSVGGGGPTVKASASKKGSLHLM</sequence>
<name>A0A834C5G2_ORYME</name>
<reference evidence="2" key="1">
    <citation type="journal article" name="BMC Genomics">
        <title>Long-read sequencing and de novo genome assembly of marine medaka (Oryzias melastigma).</title>
        <authorList>
            <person name="Liang P."/>
            <person name="Saqib H.S.A."/>
            <person name="Ni X."/>
            <person name="Shen Y."/>
        </authorList>
    </citation>
    <scope>NUCLEOTIDE SEQUENCE</scope>
    <source>
        <strain evidence="2">Bigg-433</strain>
    </source>
</reference>
<evidence type="ECO:0000313" key="2">
    <source>
        <dbReference type="EMBL" id="KAF6723160.1"/>
    </source>
</evidence>
<dbReference type="AlphaFoldDB" id="A0A834C5G2"/>
<feature type="non-terminal residue" evidence="2">
    <location>
        <position position="110"/>
    </location>
</feature>
<organism evidence="2 3">
    <name type="scientific">Oryzias melastigma</name>
    <name type="common">Marine medaka</name>
    <dbReference type="NCBI Taxonomy" id="30732"/>
    <lineage>
        <taxon>Eukaryota</taxon>
        <taxon>Metazoa</taxon>
        <taxon>Chordata</taxon>
        <taxon>Craniata</taxon>
        <taxon>Vertebrata</taxon>
        <taxon>Euteleostomi</taxon>
        <taxon>Actinopterygii</taxon>
        <taxon>Neopterygii</taxon>
        <taxon>Teleostei</taxon>
        <taxon>Neoteleostei</taxon>
        <taxon>Acanthomorphata</taxon>
        <taxon>Ovalentaria</taxon>
        <taxon>Atherinomorphae</taxon>
        <taxon>Beloniformes</taxon>
        <taxon>Adrianichthyidae</taxon>
        <taxon>Oryziinae</taxon>
        <taxon>Oryzias</taxon>
    </lineage>
</organism>
<accession>A0A834C5G2</accession>
<feature type="region of interest" description="Disordered" evidence="1">
    <location>
        <begin position="1"/>
        <end position="24"/>
    </location>
</feature>
<comment type="caution">
    <text evidence="2">The sequence shown here is derived from an EMBL/GenBank/DDBJ whole genome shotgun (WGS) entry which is preliminary data.</text>
</comment>
<gene>
    <name evidence="2" type="ORF">FQA47_003946</name>
</gene>
<protein>
    <submittedName>
        <fullName evidence="2">Uncharacterized protein</fullName>
    </submittedName>
</protein>
<evidence type="ECO:0000313" key="3">
    <source>
        <dbReference type="Proteomes" id="UP000646548"/>
    </source>
</evidence>